<dbReference type="OrthoDB" id="3522111at2"/>
<keyword evidence="3" id="KW-1185">Reference proteome</keyword>
<organism evidence="2 3">
    <name type="scientific">Acrocarpospora corrugata</name>
    <dbReference type="NCBI Taxonomy" id="35763"/>
    <lineage>
        <taxon>Bacteria</taxon>
        <taxon>Bacillati</taxon>
        <taxon>Actinomycetota</taxon>
        <taxon>Actinomycetes</taxon>
        <taxon>Streptosporangiales</taxon>
        <taxon>Streptosporangiaceae</taxon>
        <taxon>Acrocarpospora</taxon>
    </lineage>
</organism>
<dbReference type="RefSeq" id="WP_155338465.1">
    <property type="nucleotide sequence ID" value="NZ_BAAABN010000001.1"/>
</dbReference>
<sequence>MPHPIVKIASLALAPLVGATLFVATPAAAKVDEPFSVFKISNVKYTKKAKAGGWIKYSFTATNTGPHAADYYWIGGTLPKSVDTKKKLYWTGPKGTQCDWLAREFWCWTPHILEADESDRLTIQFKTKKNTRGYQYAELGAIAYDVPTGAGDLDRQALKELGLKGWIYTKKVRTLVVK</sequence>
<protein>
    <submittedName>
        <fullName evidence="2">Uncharacterized protein</fullName>
    </submittedName>
</protein>
<keyword evidence="1" id="KW-0732">Signal</keyword>
<reference evidence="2 3" key="1">
    <citation type="submission" date="2019-10" db="EMBL/GenBank/DDBJ databases">
        <title>Whole genome shotgun sequence of Acrocarpospora corrugata NBRC 13972.</title>
        <authorList>
            <person name="Ichikawa N."/>
            <person name="Kimura A."/>
            <person name="Kitahashi Y."/>
            <person name="Komaki H."/>
            <person name="Oguchi A."/>
        </authorList>
    </citation>
    <scope>NUCLEOTIDE SEQUENCE [LARGE SCALE GENOMIC DNA]</scope>
    <source>
        <strain evidence="2 3">NBRC 13972</strain>
    </source>
</reference>
<comment type="caution">
    <text evidence="2">The sequence shown here is derived from an EMBL/GenBank/DDBJ whole genome shotgun (WGS) entry which is preliminary data.</text>
</comment>
<gene>
    <name evidence="2" type="ORF">Acor_42930</name>
</gene>
<name>A0A5M3W6L3_9ACTN</name>
<evidence type="ECO:0000313" key="3">
    <source>
        <dbReference type="Proteomes" id="UP000334990"/>
    </source>
</evidence>
<dbReference type="Proteomes" id="UP000334990">
    <property type="component" value="Unassembled WGS sequence"/>
</dbReference>
<proteinExistence type="predicted"/>
<feature type="signal peptide" evidence="1">
    <location>
        <begin position="1"/>
        <end position="29"/>
    </location>
</feature>
<accession>A0A5M3W6L3</accession>
<evidence type="ECO:0000313" key="2">
    <source>
        <dbReference type="EMBL" id="GES02228.1"/>
    </source>
</evidence>
<evidence type="ECO:0000256" key="1">
    <source>
        <dbReference type="SAM" id="SignalP"/>
    </source>
</evidence>
<dbReference type="AlphaFoldDB" id="A0A5M3W6L3"/>
<feature type="chain" id="PRO_5024286532" evidence="1">
    <location>
        <begin position="30"/>
        <end position="178"/>
    </location>
</feature>
<dbReference type="EMBL" id="BLAD01000056">
    <property type="protein sequence ID" value="GES02228.1"/>
    <property type="molecule type" value="Genomic_DNA"/>
</dbReference>